<evidence type="ECO:0000313" key="13">
    <source>
        <dbReference type="Proteomes" id="UP001143364"/>
    </source>
</evidence>
<keyword evidence="7 10" id="KW-0283">Flagellar rotation</keyword>
<evidence type="ECO:0000256" key="7">
    <source>
        <dbReference type="ARBA" id="ARBA00022779"/>
    </source>
</evidence>
<feature type="region of interest" description="Disordered" evidence="11">
    <location>
        <begin position="50"/>
        <end position="73"/>
    </location>
</feature>
<dbReference type="EMBL" id="BSFK01000016">
    <property type="protein sequence ID" value="GLK77737.1"/>
    <property type="molecule type" value="Genomic_DNA"/>
</dbReference>
<evidence type="ECO:0000256" key="5">
    <source>
        <dbReference type="ARBA" id="ARBA00022500"/>
    </source>
</evidence>
<comment type="function">
    <text evidence="1 10">Controls the rotational direction of flagella during chemotaxis.</text>
</comment>
<keyword evidence="6 10" id="KW-0812">Transmembrane</keyword>
<reference evidence="12" key="2">
    <citation type="submission" date="2023-01" db="EMBL/GenBank/DDBJ databases">
        <authorList>
            <person name="Sun Q."/>
            <person name="Evtushenko L."/>
        </authorList>
    </citation>
    <scope>NUCLEOTIDE SEQUENCE</scope>
    <source>
        <strain evidence="12">VKM B-2555</strain>
    </source>
</reference>
<dbReference type="Proteomes" id="UP001143364">
    <property type="component" value="Unassembled WGS sequence"/>
</dbReference>
<dbReference type="AlphaFoldDB" id="A0A9W6JIN7"/>
<dbReference type="GO" id="GO:0006935">
    <property type="term" value="P:chemotaxis"/>
    <property type="evidence" value="ECO:0007669"/>
    <property type="project" value="UniProtKB-KW"/>
</dbReference>
<comment type="caution">
    <text evidence="12">The sequence shown here is derived from an EMBL/GenBank/DDBJ whole genome shotgun (WGS) entry which is preliminary data.</text>
</comment>
<evidence type="ECO:0000256" key="9">
    <source>
        <dbReference type="ARBA" id="ARBA00023136"/>
    </source>
</evidence>
<evidence type="ECO:0000256" key="8">
    <source>
        <dbReference type="ARBA" id="ARBA00022989"/>
    </source>
</evidence>
<dbReference type="GO" id="GO:0005886">
    <property type="term" value="C:plasma membrane"/>
    <property type="evidence" value="ECO:0007669"/>
    <property type="project" value="UniProtKB-SubCell"/>
</dbReference>
<feature type="compositionally biased region" description="Basic and acidic residues" evidence="11">
    <location>
        <begin position="50"/>
        <end position="67"/>
    </location>
</feature>
<evidence type="ECO:0000256" key="11">
    <source>
        <dbReference type="SAM" id="MobiDB-lite"/>
    </source>
</evidence>
<reference evidence="12" key="1">
    <citation type="journal article" date="2014" name="Int. J. Syst. Evol. Microbiol.">
        <title>Complete genome sequence of Corynebacterium casei LMG S-19264T (=DSM 44701T), isolated from a smear-ripened cheese.</title>
        <authorList>
            <consortium name="US DOE Joint Genome Institute (JGI-PGF)"/>
            <person name="Walter F."/>
            <person name="Albersmeier A."/>
            <person name="Kalinowski J."/>
            <person name="Ruckert C."/>
        </authorList>
    </citation>
    <scope>NUCLEOTIDE SEQUENCE</scope>
    <source>
        <strain evidence="12">VKM B-2555</strain>
    </source>
</reference>
<evidence type="ECO:0000256" key="3">
    <source>
        <dbReference type="ARBA" id="ARBA00008281"/>
    </source>
</evidence>
<organism evidence="12 13">
    <name type="scientific">Methylopila jiangsuensis</name>
    <dbReference type="NCBI Taxonomy" id="586230"/>
    <lineage>
        <taxon>Bacteria</taxon>
        <taxon>Pseudomonadati</taxon>
        <taxon>Pseudomonadota</taxon>
        <taxon>Alphaproteobacteria</taxon>
        <taxon>Hyphomicrobiales</taxon>
        <taxon>Methylopilaceae</taxon>
        <taxon>Methylopila</taxon>
    </lineage>
</organism>
<feature type="transmembrane region" description="Helical" evidence="10">
    <location>
        <begin position="20"/>
        <end position="42"/>
    </location>
</feature>
<dbReference type="PANTHER" id="PTHR35091:SF2">
    <property type="entry name" value="FLAGELLAR PROTEIN FLIL"/>
    <property type="match status" value="1"/>
</dbReference>
<keyword evidence="13" id="KW-1185">Reference proteome</keyword>
<protein>
    <recommendedName>
        <fullName evidence="10">Flagellar protein FliL</fullName>
    </recommendedName>
</protein>
<evidence type="ECO:0000256" key="1">
    <source>
        <dbReference type="ARBA" id="ARBA00002254"/>
    </source>
</evidence>
<comment type="subcellular location">
    <subcellularLocation>
        <location evidence="10">Cell inner membrane</location>
    </subcellularLocation>
    <subcellularLocation>
        <location evidence="2">Cell membrane</location>
        <topology evidence="2">Single-pass membrane protein</topology>
    </subcellularLocation>
</comment>
<dbReference type="RefSeq" id="WP_271205576.1">
    <property type="nucleotide sequence ID" value="NZ_BSFK01000016.1"/>
</dbReference>
<dbReference type="Pfam" id="PF03748">
    <property type="entry name" value="FliL"/>
    <property type="match status" value="1"/>
</dbReference>
<evidence type="ECO:0000256" key="2">
    <source>
        <dbReference type="ARBA" id="ARBA00004162"/>
    </source>
</evidence>
<dbReference type="InterPro" id="IPR005503">
    <property type="entry name" value="FliL"/>
</dbReference>
<evidence type="ECO:0000313" key="12">
    <source>
        <dbReference type="EMBL" id="GLK77737.1"/>
    </source>
</evidence>
<dbReference type="GO" id="GO:0009425">
    <property type="term" value="C:bacterial-type flagellum basal body"/>
    <property type="evidence" value="ECO:0007669"/>
    <property type="project" value="InterPro"/>
</dbReference>
<evidence type="ECO:0000256" key="10">
    <source>
        <dbReference type="RuleBase" id="RU364125"/>
    </source>
</evidence>
<keyword evidence="10" id="KW-0997">Cell inner membrane</keyword>
<accession>A0A9W6JIN7</accession>
<comment type="similarity">
    <text evidence="3 10">Belongs to the FliL family.</text>
</comment>
<dbReference type="PANTHER" id="PTHR35091">
    <property type="entry name" value="FLAGELLAR PROTEIN FLIL"/>
    <property type="match status" value="1"/>
</dbReference>
<evidence type="ECO:0000256" key="6">
    <source>
        <dbReference type="ARBA" id="ARBA00022692"/>
    </source>
</evidence>
<evidence type="ECO:0000256" key="4">
    <source>
        <dbReference type="ARBA" id="ARBA00022475"/>
    </source>
</evidence>
<keyword evidence="5 10" id="KW-0145">Chemotaxis</keyword>
<name>A0A9W6JIN7_9HYPH</name>
<keyword evidence="4" id="KW-1003">Cell membrane</keyword>
<dbReference type="GO" id="GO:0071978">
    <property type="term" value="P:bacterial-type flagellum-dependent swarming motility"/>
    <property type="evidence" value="ECO:0007669"/>
    <property type="project" value="TreeGrafter"/>
</dbReference>
<sequence>MANTDGDGAQAAAKAKKKKLILIGGAAVVALALVGGGAFLFLGGGGEHGGAEEAGHGESGGHGEAAEGGHGAATPAAASTTFIELPEMTINLATTDPDKQNYVRMTVAIEVADSKVGDAIKPLMPRVIDSFQTHLREMRPADLRGSSGVYRLKEELLRRVNLAIAPAKADAVLFKDIVVQ</sequence>
<keyword evidence="9 10" id="KW-0472">Membrane</keyword>
<proteinExistence type="inferred from homology"/>
<gene>
    <name evidence="12" type="ORF">GCM10008171_29910</name>
</gene>
<keyword evidence="8 10" id="KW-1133">Transmembrane helix</keyword>